<dbReference type="PANTHER" id="PTHR30068:SF4">
    <property type="entry name" value="URONATE ISOMERASE"/>
    <property type="match status" value="1"/>
</dbReference>
<dbReference type="Pfam" id="PF02614">
    <property type="entry name" value="UxaC"/>
    <property type="match status" value="1"/>
</dbReference>
<evidence type="ECO:0000313" key="8">
    <source>
        <dbReference type="EMBL" id="MEY8039035.1"/>
    </source>
</evidence>
<dbReference type="NCBIfam" id="NF002794">
    <property type="entry name" value="PRK02925.1"/>
    <property type="match status" value="1"/>
</dbReference>
<feature type="region of interest" description="Disordered" evidence="7">
    <location>
        <begin position="1"/>
        <end position="49"/>
    </location>
</feature>
<comment type="caution">
    <text evidence="8">The sequence shown here is derived from an EMBL/GenBank/DDBJ whole genome shotgun (WGS) entry which is preliminary data.</text>
</comment>
<keyword evidence="9" id="KW-1185">Reference proteome</keyword>
<dbReference type="PANTHER" id="PTHR30068">
    <property type="entry name" value="URONATE ISOMERASE"/>
    <property type="match status" value="1"/>
</dbReference>
<dbReference type="Proteomes" id="UP001564626">
    <property type="component" value="Unassembled WGS sequence"/>
</dbReference>
<protein>
    <recommendedName>
        <fullName evidence="5">Uronate isomerase</fullName>
        <ecNumber evidence="4">5.3.1.12</ecNumber>
    </recommendedName>
</protein>
<accession>A0ABV4CD74</accession>
<dbReference type="GO" id="GO:0008880">
    <property type="term" value="F:glucuronate isomerase activity"/>
    <property type="evidence" value="ECO:0007669"/>
    <property type="project" value="UniProtKB-EC"/>
</dbReference>
<sequence>MDHRTDSTSAASSNGARTTTSSAAPRRGMPGDGRVPLAPHPDRLLPPEPERRAIARRLYEGVRDLPLISPHGHVDPRLLAEDRPFPDPASLLVTPDHYVTRLLHADGVGLPELGLRDQDGAEPAEPREVWRAFCSRWHLFLGTASRQWLEAELHEVLGVAVQPSADTADELFDELTARLRQPEFRPRALYESFGIAVLATTDDPADDLRHHRALAEDPSWSGRVVPTFRPDRYLDATAADWARALDDLAAASGIDTGDYAGLVGALEARREFFRARGATATDHSAPDARMAFLDPAEAAALFDRVRSGGATGDEAVLLSQQLLGEMARMSSEDGMVLALHTGSRRNHHPDTRRRFGPDTGHDIPVRAEFTRALQPMLERFGTHPRFRTVLFTLDETAFSRELAPLAGFYPAVYLGAPWWFLDAPRAMHRFRDAVTETAGFYRSAGFIDDTRGFCSIPARHDTARRVDAAHLAGLVAEHVLAEDDAAQVIRDLNDRQPRTAFRL</sequence>
<dbReference type="Gene3D" id="3.20.20.140">
    <property type="entry name" value="Metal-dependent hydrolases"/>
    <property type="match status" value="1"/>
</dbReference>
<evidence type="ECO:0000256" key="6">
    <source>
        <dbReference type="ARBA" id="ARBA00023235"/>
    </source>
</evidence>
<proteinExistence type="inferred from homology"/>
<dbReference type="EC" id="5.3.1.12" evidence="4"/>
<comment type="pathway">
    <text evidence="2">Carbohydrate metabolism; pentose and glucuronate interconversion.</text>
</comment>
<dbReference type="RefSeq" id="WP_345363659.1">
    <property type="nucleotide sequence ID" value="NZ_BAABII010000010.1"/>
</dbReference>
<dbReference type="EMBL" id="JBGEHV010000008">
    <property type="protein sequence ID" value="MEY8039035.1"/>
    <property type="molecule type" value="Genomic_DNA"/>
</dbReference>
<evidence type="ECO:0000256" key="5">
    <source>
        <dbReference type="ARBA" id="ARBA00020555"/>
    </source>
</evidence>
<name>A0ABV4CD74_9PSEU</name>
<evidence type="ECO:0000313" key="9">
    <source>
        <dbReference type="Proteomes" id="UP001564626"/>
    </source>
</evidence>
<feature type="compositionally biased region" description="Basic and acidic residues" evidence="7">
    <location>
        <begin position="40"/>
        <end position="49"/>
    </location>
</feature>
<keyword evidence="6 8" id="KW-0413">Isomerase</keyword>
<dbReference type="SUPFAM" id="SSF51556">
    <property type="entry name" value="Metallo-dependent hydrolases"/>
    <property type="match status" value="1"/>
</dbReference>
<evidence type="ECO:0000256" key="1">
    <source>
        <dbReference type="ARBA" id="ARBA00001165"/>
    </source>
</evidence>
<evidence type="ECO:0000256" key="2">
    <source>
        <dbReference type="ARBA" id="ARBA00004892"/>
    </source>
</evidence>
<comment type="similarity">
    <text evidence="3">Belongs to the metallo-dependent hydrolases superfamily. Uronate isomerase family.</text>
</comment>
<gene>
    <name evidence="8" type="primary">uxaC</name>
    <name evidence="8" type="ORF">AB8O55_06470</name>
</gene>
<evidence type="ECO:0000256" key="4">
    <source>
        <dbReference type="ARBA" id="ARBA00012546"/>
    </source>
</evidence>
<organism evidence="8 9">
    <name type="scientific">Saccharopolyspora cebuensis</name>
    <dbReference type="NCBI Taxonomy" id="418759"/>
    <lineage>
        <taxon>Bacteria</taxon>
        <taxon>Bacillati</taxon>
        <taxon>Actinomycetota</taxon>
        <taxon>Actinomycetes</taxon>
        <taxon>Pseudonocardiales</taxon>
        <taxon>Pseudonocardiaceae</taxon>
        <taxon>Saccharopolyspora</taxon>
    </lineage>
</organism>
<dbReference type="InterPro" id="IPR032466">
    <property type="entry name" value="Metal_Hydrolase"/>
</dbReference>
<reference evidence="8 9" key="1">
    <citation type="submission" date="2024-08" db="EMBL/GenBank/DDBJ databases">
        <title>Genome mining of Saccharopolyspora cebuensis PGLac3 from Nigerian medicinal plant.</title>
        <authorList>
            <person name="Ezeobiora C.E."/>
            <person name="Igbokwe N.H."/>
            <person name="Amin D.H."/>
            <person name="Mendie U.E."/>
        </authorList>
    </citation>
    <scope>NUCLEOTIDE SEQUENCE [LARGE SCALE GENOMIC DNA]</scope>
    <source>
        <strain evidence="8 9">PGLac3</strain>
    </source>
</reference>
<feature type="compositionally biased region" description="Polar residues" evidence="7">
    <location>
        <begin position="7"/>
        <end position="23"/>
    </location>
</feature>
<dbReference type="Gene3D" id="1.10.2020.10">
    <property type="entry name" value="uronate isomerase, domain 2, chain A"/>
    <property type="match status" value="1"/>
</dbReference>
<dbReference type="InterPro" id="IPR003766">
    <property type="entry name" value="Uronate_isomerase"/>
</dbReference>
<comment type="catalytic activity">
    <reaction evidence="1">
        <text>D-glucuronate = D-fructuronate</text>
        <dbReference type="Rhea" id="RHEA:13049"/>
        <dbReference type="ChEBI" id="CHEBI:58720"/>
        <dbReference type="ChEBI" id="CHEBI:59863"/>
        <dbReference type="EC" id="5.3.1.12"/>
    </reaction>
</comment>
<evidence type="ECO:0000256" key="7">
    <source>
        <dbReference type="SAM" id="MobiDB-lite"/>
    </source>
</evidence>
<evidence type="ECO:0000256" key="3">
    <source>
        <dbReference type="ARBA" id="ARBA00008397"/>
    </source>
</evidence>